<keyword evidence="1" id="KW-0001">2Fe-2S</keyword>
<dbReference type="EMBL" id="CADCUS010000006">
    <property type="protein sequence ID" value="CAA9377447.1"/>
    <property type="molecule type" value="Genomic_DNA"/>
</dbReference>
<dbReference type="Pfam" id="PF09360">
    <property type="entry name" value="zf-CDGSH"/>
    <property type="match status" value="1"/>
</dbReference>
<sequence length="68" mass="7564">MTASERPDLVFCEGGPLLVRGPVVVELPDGSRVRSDRPVSALCVCKRTRRPPFCDTSHRRKVRDDSPS</sequence>
<evidence type="ECO:0000256" key="1">
    <source>
        <dbReference type="ARBA" id="ARBA00022714"/>
    </source>
</evidence>
<organism evidence="6">
    <name type="scientific">uncultured Pseudonocardia sp</name>
    <dbReference type="NCBI Taxonomy" id="211455"/>
    <lineage>
        <taxon>Bacteria</taxon>
        <taxon>Bacillati</taxon>
        <taxon>Actinomycetota</taxon>
        <taxon>Actinomycetes</taxon>
        <taxon>Pseudonocardiales</taxon>
        <taxon>Pseudonocardiaceae</taxon>
        <taxon>Pseudonocardia</taxon>
        <taxon>environmental samples</taxon>
    </lineage>
</organism>
<gene>
    <name evidence="6" type="ORF">AVDCRST_MAG66-81</name>
</gene>
<protein>
    <recommendedName>
        <fullName evidence="5">Iron-binding zinc finger CDGSH type domain-containing protein</fullName>
    </recommendedName>
</protein>
<feature type="domain" description="Iron-binding zinc finger CDGSH type" evidence="5">
    <location>
        <begin position="20"/>
        <end position="64"/>
    </location>
</feature>
<keyword evidence="4" id="KW-0411">Iron-sulfur</keyword>
<dbReference type="Gene3D" id="3.40.5.90">
    <property type="entry name" value="CDGSH iron-sulfur domain, mitoNEET-type"/>
    <property type="match status" value="1"/>
</dbReference>
<keyword evidence="2" id="KW-0479">Metal-binding</keyword>
<evidence type="ECO:0000313" key="6">
    <source>
        <dbReference type="EMBL" id="CAA9377447.1"/>
    </source>
</evidence>
<proteinExistence type="predicted"/>
<dbReference type="SMART" id="SM00704">
    <property type="entry name" value="ZnF_CDGSH"/>
    <property type="match status" value="1"/>
</dbReference>
<keyword evidence="3" id="KW-0408">Iron</keyword>
<evidence type="ECO:0000256" key="3">
    <source>
        <dbReference type="ARBA" id="ARBA00023004"/>
    </source>
</evidence>
<dbReference type="GO" id="GO:0051537">
    <property type="term" value="F:2 iron, 2 sulfur cluster binding"/>
    <property type="evidence" value="ECO:0007669"/>
    <property type="project" value="UniProtKB-KW"/>
</dbReference>
<reference evidence="6" key="1">
    <citation type="submission" date="2020-02" db="EMBL/GenBank/DDBJ databases">
        <authorList>
            <person name="Meier V. D."/>
        </authorList>
    </citation>
    <scope>NUCLEOTIDE SEQUENCE</scope>
    <source>
        <strain evidence="6">AVDCRST_MAG66</strain>
    </source>
</reference>
<dbReference type="AlphaFoldDB" id="A0A6J4N4S7"/>
<evidence type="ECO:0000256" key="4">
    <source>
        <dbReference type="ARBA" id="ARBA00023014"/>
    </source>
</evidence>
<name>A0A6J4N4S7_9PSEU</name>
<evidence type="ECO:0000259" key="5">
    <source>
        <dbReference type="SMART" id="SM00704"/>
    </source>
</evidence>
<dbReference type="GO" id="GO:0005737">
    <property type="term" value="C:cytoplasm"/>
    <property type="evidence" value="ECO:0007669"/>
    <property type="project" value="UniProtKB-ARBA"/>
</dbReference>
<dbReference type="InterPro" id="IPR018967">
    <property type="entry name" value="FeS-contain_CDGSH-typ"/>
</dbReference>
<dbReference type="InterPro" id="IPR042216">
    <property type="entry name" value="MitoNEET_CISD"/>
</dbReference>
<accession>A0A6J4N4S7</accession>
<evidence type="ECO:0000256" key="2">
    <source>
        <dbReference type="ARBA" id="ARBA00022723"/>
    </source>
</evidence>
<dbReference type="GO" id="GO:0046872">
    <property type="term" value="F:metal ion binding"/>
    <property type="evidence" value="ECO:0007669"/>
    <property type="project" value="UniProtKB-KW"/>
</dbReference>